<feature type="transmembrane region" description="Helical" evidence="7">
    <location>
        <begin position="137"/>
        <end position="164"/>
    </location>
</feature>
<dbReference type="Proteomes" id="UP001597108">
    <property type="component" value="Unassembled WGS sequence"/>
</dbReference>
<keyword evidence="2" id="KW-1003">Cell membrane</keyword>
<feature type="transmembrane region" description="Helical" evidence="7">
    <location>
        <begin position="96"/>
        <end position="125"/>
    </location>
</feature>
<evidence type="ECO:0000313" key="9">
    <source>
        <dbReference type="EMBL" id="MFD0981883.1"/>
    </source>
</evidence>
<keyword evidence="4 7" id="KW-0812">Transmembrane</keyword>
<dbReference type="NCBIfam" id="TIGR00786">
    <property type="entry name" value="dctM"/>
    <property type="match status" value="1"/>
</dbReference>
<evidence type="ECO:0000256" key="1">
    <source>
        <dbReference type="ARBA" id="ARBA00004429"/>
    </source>
</evidence>
<comment type="subcellular location">
    <subcellularLocation>
        <location evidence="1 7">Cell inner membrane</location>
        <topology evidence="1 7">Multi-pass membrane protein</topology>
    </subcellularLocation>
</comment>
<feature type="transmembrane region" description="Helical" evidence="7">
    <location>
        <begin position="279"/>
        <end position="296"/>
    </location>
</feature>
<evidence type="ECO:0000256" key="6">
    <source>
        <dbReference type="ARBA" id="ARBA00023136"/>
    </source>
</evidence>
<dbReference type="EMBL" id="JBHTJT010000049">
    <property type="protein sequence ID" value="MFD0981883.1"/>
    <property type="molecule type" value="Genomic_DNA"/>
</dbReference>
<keyword evidence="10" id="KW-1185">Reference proteome</keyword>
<feature type="transmembrane region" description="Helical" evidence="7">
    <location>
        <begin position="316"/>
        <end position="347"/>
    </location>
</feature>
<keyword evidence="3 7" id="KW-0997">Cell inner membrane</keyword>
<keyword evidence="5 7" id="KW-1133">Transmembrane helix</keyword>
<name>A0ABW3IVQ2_9RHOB</name>
<keyword evidence="6 7" id="KW-0472">Membrane</keyword>
<evidence type="ECO:0000259" key="8">
    <source>
        <dbReference type="Pfam" id="PF06808"/>
    </source>
</evidence>
<dbReference type="InterPro" id="IPR004681">
    <property type="entry name" value="TRAP_DctM"/>
</dbReference>
<dbReference type="Pfam" id="PF06808">
    <property type="entry name" value="DctM"/>
    <property type="match status" value="1"/>
</dbReference>
<dbReference type="PANTHER" id="PTHR33362">
    <property type="entry name" value="SIALIC ACID TRAP TRANSPORTER PERMEASE PROTEIN SIAT-RELATED"/>
    <property type="match status" value="1"/>
</dbReference>
<feature type="transmembrane region" description="Helical" evidence="7">
    <location>
        <begin position="56"/>
        <end position="76"/>
    </location>
</feature>
<feature type="transmembrane region" description="Helical" evidence="7">
    <location>
        <begin position="359"/>
        <end position="387"/>
    </location>
</feature>
<sequence length="431" mass="45381">MSLEFAACILTLFFLAGIGTPVAYSILVASIVYLFASGQSIGIAGKQLMDGLYQSFILLAVPLFIVAANIMNAGTISDRLLRFCIGLVGRFRGGLGHVNVVASLIFSGMSGSAVADAAGIGKIIIDMMTKSGHYTRGYAAAITAASATIGPIIPPSIPMVLYALVSNTSIGFLFLGGILPGLLMGVVLMAMNYFISSRRQFGMEDAVPLKELPSLTVRAFPALLMPAILLYGIYGGVTTPTEAAAVAAFYALLLAAFFYRALSIGAFYRILVESARSSAAVGLVIGGALILNYIVASENIPNMMAGALVDLDVSPIVFLIGVNILILLLGCVLDATTIILVIIPLFLPTCRELGIDLVHFGVVAVVNCMIGLITPPYGILLFVINAVTHIPLGEIIREVIPFLLVLIVALLVLILVPDVVLFLPRQLGYQG</sequence>
<dbReference type="RefSeq" id="WP_386077166.1">
    <property type="nucleotide sequence ID" value="NZ_JBHTJT010000049.1"/>
</dbReference>
<dbReference type="PIRSF" id="PIRSF006066">
    <property type="entry name" value="HI0050"/>
    <property type="match status" value="1"/>
</dbReference>
<comment type="similarity">
    <text evidence="7">Belongs to the TRAP transporter large permease family.</text>
</comment>
<evidence type="ECO:0000256" key="4">
    <source>
        <dbReference type="ARBA" id="ARBA00022692"/>
    </source>
</evidence>
<evidence type="ECO:0000256" key="3">
    <source>
        <dbReference type="ARBA" id="ARBA00022519"/>
    </source>
</evidence>
<feature type="transmembrane region" description="Helical" evidence="7">
    <location>
        <begin position="12"/>
        <end position="35"/>
    </location>
</feature>
<reference evidence="10" key="1">
    <citation type="journal article" date="2019" name="Int. J. Syst. Evol. Microbiol.">
        <title>The Global Catalogue of Microorganisms (GCM) 10K type strain sequencing project: providing services to taxonomists for standard genome sequencing and annotation.</title>
        <authorList>
            <consortium name="The Broad Institute Genomics Platform"/>
            <consortium name="The Broad Institute Genome Sequencing Center for Infectious Disease"/>
            <person name="Wu L."/>
            <person name="Ma J."/>
        </authorList>
    </citation>
    <scope>NUCLEOTIDE SEQUENCE [LARGE SCALE GENOMIC DNA]</scope>
    <source>
        <strain evidence="10">CCUG 60524</strain>
    </source>
</reference>
<gene>
    <name evidence="9" type="ORF">ACFQ2S_19805</name>
</gene>
<organism evidence="9 10">
    <name type="scientific">Tropicimonas aquimaris</name>
    <dbReference type="NCBI Taxonomy" id="914152"/>
    <lineage>
        <taxon>Bacteria</taxon>
        <taxon>Pseudomonadati</taxon>
        <taxon>Pseudomonadota</taxon>
        <taxon>Alphaproteobacteria</taxon>
        <taxon>Rhodobacterales</taxon>
        <taxon>Roseobacteraceae</taxon>
        <taxon>Tropicimonas</taxon>
    </lineage>
</organism>
<dbReference type="InterPro" id="IPR010656">
    <property type="entry name" value="DctM"/>
</dbReference>
<accession>A0ABW3IVQ2</accession>
<evidence type="ECO:0000256" key="5">
    <source>
        <dbReference type="ARBA" id="ARBA00022989"/>
    </source>
</evidence>
<feature type="transmembrane region" description="Helical" evidence="7">
    <location>
        <begin position="170"/>
        <end position="195"/>
    </location>
</feature>
<proteinExistence type="inferred from homology"/>
<protein>
    <recommendedName>
        <fullName evidence="7">TRAP transporter large permease protein</fullName>
    </recommendedName>
</protein>
<keyword evidence="7" id="KW-0813">Transport</keyword>
<evidence type="ECO:0000313" key="10">
    <source>
        <dbReference type="Proteomes" id="UP001597108"/>
    </source>
</evidence>
<comment type="function">
    <text evidence="7">Part of the tripartite ATP-independent periplasmic (TRAP) transport system.</text>
</comment>
<feature type="transmembrane region" description="Helical" evidence="7">
    <location>
        <begin position="243"/>
        <end position="267"/>
    </location>
</feature>
<feature type="transmembrane region" description="Helical" evidence="7">
    <location>
        <begin position="399"/>
        <end position="423"/>
    </location>
</feature>
<comment type="subunit">
    <text evidence="7">The complex comprises the extracytoplasmic solute receptor protein and the two transmembrane proteins.</text>
</comment>
<evidence type="ECO:0000256" key="2">
    <source>
        <dbReference type="ARBA" id="ARBA00022475"/>
    </source>
</evidence>
<evidence type="ECO:0000256" key="7">
    <source>
        <dbReference type="RuleBase" id="RU369079"/>
    </source>
</evidence>
<comment type="caution">
    <text evidence="9">The sequence shown here is derived from an EMBL/GenBank/DDBJ whole genome shotgun (WGS) entry which is preliminary data.</text>
</comment>
<feature type="transmembrane region" description="Helical" evidence="7">
    <location>
        <begin position="215"/>
        <end position="237"/>
    </location>
</feature>
<feature type="domain" description="TRAP C4-dicarboxylate transport system permease DctM subunit" evidence="8">
    <location>
        <begin position="10"/>
        <end position="418"/>
    </location>
</feature>